<gene>
    <name evidence="1" type="ORF">SAMN05660652_01469</name>
</gene>
<evidence type="ECO:0000313" key="2">
    <source>
        <dbReference type="Proteomes" id="UP000198607"/>
    </source>
</evidence>
<dbReference type="Gene3D" id="3.40.50.300">
    <property type="entry name" value="P-loop containing nucleotide triphosphate hydrolases"/>
    <property type="match status" value="1"/>
</dbReference>
<dbReference type="Gene3D" id="3.30.420.240">
    <property type="match status" value="1"/>
</dbReference>
<accession>A0A1G8ARA5</accession>
<dbReference type="Pfam" id="PF03237">
    <property type="entry name" value="Terminase_6N"/>
    <property type="match status" value="1"/>
</dbReference>
<dbReference type="EMBL" id="FNCY01000004">
    <property type="protein sequence ID" value="SDH23394.1"/>
    <property type="molecule type" value="Genomic_DNA"/>
</dbReference>
<dbReference type="Proteomes" id="UP000198607">
    <property type="component" value="Unassembled WGS sequence"/>
</dbReference>
<dbReference type="STRING" id="83767.SAMN05660652_01469"/>
<organism evidence="1 2">
    <name type="scientific">Propionivibrio dicarboxylicus</name>
    <dbReference type="NCBI Taxonomy" id="83767"/>
    <lineage>
        <taxon>Bacteria</taxon>
        <taxon>Pseudomonadati</taxon>
        <taxon>Pseudomonadota</taxon>
        <taxon>Betaproteobacteria</taxon>
        <taxon>Rhodocyclales</taxon>
        <taxon>Rhodocyclaceae</taxon>
        <taxon>Propionivibrio</taxon>
    </lineage>
</organism>
<reference evidence="1 2" key="1">
    <citation type="submission" date="2016-10" db="EMBL/GenBank/DDBJ databases">
        <authorList>
            <person name="de Groot N.N."/>
        </authorList>
    </citation>
    <scope>NUCLEOTIDE SEQUENCE [LARGE SCALE GENOMIC DNA]</scope>
    <source>
        <strain evidence="1 2">DSM 5885</strain>
    </source>
</reference>
<dbReference type="OrthoDB" id="6032310at2"/>
<keyword evidence="2" id="KW-1185">Reference proteome</keyword>
<protein>
    <submittedName>
        <fullName evidence="1">Terminase-like family protein</fullName>
    </submittedName>
</protein>
<dbReference type="InterPro" id="IPR027417">
    <property type="entry name" value="P-loop_NTPase"/>
</dbReference>
<proteinExistence type="predicted"/>
<evidence type="ECO:0000313" key="1">
    <source>
        <dbReference type="EMBL" id="SDH23394.1"/>
    </source>
</evidence>
<name>A0A1G8ARA5_9RHOO</name>
<sequence length="461" mass="51928">MMAVTSPGRTVSLNYHPREWQRRCHLERRRFTVLALHRRAGKTELALRELVDKALRFNLNLGLFFYVAPFLKQAKAIAWLRLKQIVEPLRQVGAVEVLENELSVTFAHNDAVVRVYGADNPDAMRGVRLDGVVIDEVADIKPEVWEDIVQPALADRKGWALFIGTPHGINLFSELFYKAQSLPDWFSARFTVYDTDALDPDEVTRMRRDMTETAFSREMLCDFSAAGDDQVLSLADCESAAQRHLPPHEYDYAPRVIGVDPARFGDDRSVIVKRQGRVAFPPIVRHKVDNMQLAGLVASLIDEWEPDAVFIDAGNGAGVIDRLRQLGHDVIEVHFGGRASSPEYANKRDEIIFATADWVRAGGCLPNDPAIKQDLAAATYYFDVDNRKRVESKDDIKKRGLPSPDIADALALTFSHPVARKRRGDGIPRRQGMLAREYDPYADLGRTLDMTQAEHNPYANP</sequence>
<dbReference type="AlphaFoldDB" id="A0A1G8ARA5"/>